<keyword evidence="1" id="KW-1133">Transmembrane helix</keyword>
<keyword evidence="1" id="KW-0472">Membrane</keyword>
<gene>
    <name evidence="2" type="ORF">LACPI_0668</name>
</gene>
<dbReference type="EMBL" id="LN774769">
    <property type="protein sequence ID" value="CEN27868.1"/>
    <property type="molecule type" value="Genomic_DNA"/>
</dbReference>
<sequence>MIHLNRISLYHFFPICAIISLVLIRFIELNYADRNPQIIRTYLFFNLLFPSVYFFLVAYLVPLFISLTHKINMKRLLKVTWVTLLSLYLLVSIYVCLIKQQPDLFPQNIDISLGILGGLLLGCDLACPNSSTSIKNPS</sequence>
<dbReference type="AlphaFoldDB" id="A0A0D6DVS1"/>
<name>A0A0D6DVS1_9LACT</name>
<organism evidence="2 3">
    <name type="scientific">Pseudolactococcus piscium MKFS47</name>
    <dbReference type="NCBI Taxonomy" id="297352"/>
    <lineage>
        <taxon>Bacteria</taxon>
        <taxon>Bacillati</taxon>
        <taxon>Bacillota</taxon>
        <taxon>Bacilli</taxon>
        <taxon>Lactobacillales</taxon>
        <taxon>Streptococcaceae</taxon>
        <taxon>Pseudolactococcus</taxon>
    </lineage>
</organism>
<accession>A0A0D6DVS1</accession>
<dbReference type="Proteomes" id="UP000033166">
    <property type="component" value="Chromosome I"/>
</dbReference>
<dbReference type="HOGENOM" id="CLU_1852671_0_0_9"/>
<evidence type="ECO:0000313" key="2">
    <source>
        <dbReference type="EMBL" id="CEN27868.1"/>
    </source>
</evidence>
<evidence type="ECO:0000313" key="3">
    <source>
        <dbReference type="Proteomes" id="UP000033166"/>
    </source>
</evidence>
<feature type="transmembrane region" description="Helical" evidence="1">
    <location>
        <begin position="7"/>
        <end position="27"/>
    </location>
</feature>
<protein>
    <submittedName>
        <fullName evidence="2">Uncharacterized protein</fullName>
    </submittedName>
</protein>
<reference evidence="3" key="1">
    <citation type="submission" date="2015-01" db="EMBL/GenBank/DDBJ databases">
        <authorList>
            <person name="Andreevskaya M."/>
        </authorList>
    </citation>
    <scope>NUCLEOTIDE SEQUENCE [LARGE SCALE GENOMIC DNA]</scope>
    <source>
        <strain evidence="3">MKFS47</strain>
    </source>
</reference>
<dbReference type="RefSeq" id="WP_047915090.1">
    <property type="nucleotide sequence ID" value="NZ_LN774769.1"/>
</dbReference>
<proteinExistence type="predicted"/>
<keyword evidence="1" id="KW-0812">Transmembrane</keyword>
<feature type="transmembrane region" description="Helical" evidence="1">
    <location>
        <begin position="79"/>
        <end position="97"/>
    </location>
</feature>
<evidence type="ECO:0000256" key="1">
    <source>
        <dbReference type="SAM" id="Phobius"/>
    </source>
</evidence>
<feature type="transmembrane region" description="Helical" evidence="1">
    <location>
        <begin position="47"/>
        <end position="67"/>
    </location>
</feature>
<dbReference type="KEGG" id="lpk:LACPI_0668"/>